<keyword evidence="3" id="KW-0804">Transcription</keyword>
<dbReference type="PROSITE" id="PS00041">
    <property type="entry name" value="HTH_ARAC_FAMILY_1"/>
    <property type="match status" value="1"/>
</dbReference>
<dbReference type="GO" id="GO:0043565">
    <property type="term" value="F:sequence-specific DNA binding"/>
    <property type="evidence" value="ECO:0007669"/>
    <property type="project" value="InterPro"/>
</dbReference>
<evidence type="ECO:0000256" key="2">
    <source>
        <dbReference type="ARBA" id="ARBA00023125"/>
    </source>
</evidence>
<keyword evidence="1" id="KW-0805">Transcription regulation</keyword>
<reference evidence="5" key="1">
    <citation type="submission" date="2022-08" db="EMBL/GenBank/DDBJ databases">
        <title>The genomic sequence of strain Paenibacillus sp. SCIV0701.</title>
        <authorList>
            <person name="Zhao H."/>
        </authorList>
    </citation>
    <scope>NUCLEOTIDE SEQUENCE</scope>
    <source>
        <strain evidence="5">SCIV0701</strain>
    </source>
</reference>
<dbReference type="InterPro" id="IPR020449">
    <property type="entry name" value="Tscrpt_reg_AraC-type_HTH"/>
</dbReference>
<keyword evidence="6" id="KW-1185">Reference proteome</keyword>
<dbReference type="InterPro" id="IPR037923">
    <property type="entry name" value="HTH-like"/>
</dbReference>
<dbReference type="Gene3D" id="1.10.10.60">
    <property type="entry name" value="Homeodomain-like"/>
    <property type="match status" value="2"/>
</dbReference>
<evidence type="ECO:0000313" key="5">
    <source>
        <dbReference type="EMBL" id="MCR2803749.1"/>
    </source>
</evidence>
<evidence type="ECO:0000313" key="6">
    <source>
        <dbReference type="Proteomes" id="UP001141950"/>
    </source>
</evidence>
<dbReference type="PANTHER" id="PTHR43280:SF30">
    <property type="entry name" value="MMSAB OPERON REGULATORY PROTEIN"/>
    <property type="match status" value="1"/>
</dbReference>
<dbReference type="Proteomes" id="UP001141950">
    <property type="component" value="Unassembled WGS sequence"/>
</dbReference>
<proteinExistence type="predicted"/>
<organism evidence="5 6">
    <name type="scientific">Paenibacillus soyae</name>
    <dbReference type="NCBI Taxonomy" id="2969249"/>
    <lineage>
        <taxon>Bacteria</taxon>
        <taxon>Bacillati</taxon>
        <taxon>Bacillota</taxon>
        <taxon>Bacilli</taxon>
        <taxon>Bacillales</taxon>
        <taxon>Paenibacillaceae</taxon>
        <taxon>Paenibacillus</taxon>
    </lineage>
</organism>
<evidence type="ECO:0000256" key="3">
    <source>
        <dbReference type="ARBA" id="ARBA00023163"/>
    </source>
</evidence>
<sequence>MSDSPSFIYFAAPPLPYFLESGETLYEAGDRHPSRQHLGMFDWLIVESGCLHIGEEEAQWSLSGGQSLILLPDNYHYAIQSCTERTRFYWIHFQAVGEWLQSEQAHGTLDQESHAARFKTTPYSLTLRKQWTLPYPEQAYQLARKLNRSGGERQSNAFWSRQQTFEELLRIMDLRQNDLYASPVVTLAEKAETFLKAHYRSQVTSQMMTEALNFHYNYITRCMKQVYGMTPSEYLTAYRIEQAKLLLLKTEWPIAVVAEQVGYESAPYFTYSFSKKAGISPAKFRKQYMK</sequence>
<protein>
    <submittedName>
        <fullName evidence="5">AraC family transcriptional regulator</fullName>
    </submittedName>
</protein>
<keyword evidence="2" id="KW-0238">DNA-binding</keyword>
<comment type="caution">
    <text evidence="5">The sequence shown here is derived from an EMBL/GenBank/DDBJ whole genome shotgun (WGS) entry which is preliminary data.</text>
</comment>
<dbReference type="SMART" id="SM00342">
    <property type="entry name" value="HTH_ARAC"/>
    <property type="match status" value="1"/>
</dbReference>
<accession>A0A9X2S7W0</accession>
<dbReference type="EMBL" id="JANIPJ010000004">
    <property type="protein sequence ID" value="MCR2803749.1"/>
    <property type="molecule type" value="Genomic_DNA"/>
</dbReference>
<evidence type="ECO:0000256" key="1">
    <source>
        <dbReference type="ARBA" id="ARBA00023015"/>
    </source>
</evidence>
<dbReference type="GO" id="GO:0003700">
    <property type="term" value="F:DNA-binding transcription factor activity"/>
    <property type="evidence" value="ECO:0007669"/>
    <property type="project" value="InterPro"/>
</dbReference>
<dbReference type="PRINTS" id="PR00032">
    <property type="entry name" value="HTHARAC"/>
</dbReference>
<evidence type="ECO:0000259" key="4">
    <source>
        <dbReference type="PROSITE" id="PS01124"/>
    </source>
</evidence>
<name>A0A9X2S7W0_9BACL</name>
<dbReference type="SUPFAM" id="SSF51215">
    <property type="entry name" value="Regulatory protein AraC"/>
    <property type="match status" value="1"/>
</dbReference>
<gene>
    <name evidence="5" type="ORF">NQZ67_07620</name>
</gene>
<dbReference type="InterPro" id="IPR018060">
    <property type="entry name" value="HTH_AraC"/>
</dbReference>
<dbReference type="PANTHER" id="PTHR43280">
    <property type="entry name" value="ARAC-FAMILY TRANSCRIPTIONAL REGULATOR"/>
    <property type="match status" value="1"/>
</dbReference>
<dbReference type="SUPFAM" id="SSF46689">
    <property type="entry name" value="Homeodomain-like"/>
    <property type="match status" value="2"/>
</dbReference>
<dbReference type="InterPro" id="IPR009057">
    <property type="entry name" value="Homeodomain-like_sf"/>
</dbReference>
<dbReference type="RefSeq" id="WP_257444305.1">
    <property type="nucleotide sequence ID" value="NZ_JANIPJ010000004.1"/>
</dbReference>
<dbReference type="InterPro" id="IPR018062">
    <property type="entry name" value="HTH_AraC-typ_CS"/>
</dbReference>
<dbReference type="PROSITE" id="PS01124">
    <property type="entry name" value="HTH_ARAC_FAMILY_2"/>
    <property type="match status" value="1"/>
</dbReference>
<dbReference type="AlphaFoldDB" id="A0A9X2S7W0"/>
<feature type="domain" description="HTH araC/xylS-type" evidence="4">
    <location>
        <begin position="189"/>
        <end position="287"/>
    </location>
</feature>
<dbReference type="Pfam" id="PF12833">
    <property type="entry name" value="HTH_18"/>
    <property type="match status" value="1"/>
</dbReference>